<keyword evidence="4" id="KW-1185">Reference proteome</keyword>
<sequence length="399" mass="45263">MALVSDTSTPFTRATAALKPPKAWRTRNLSLDRTRTFLTLLVLIHHAVIPYTHFGHTDGASWLGFDFVVLATDSFFMAMFFFLSGLFLWPSLSHRAPGVFARDRLVRLGIPFAAAAVTIIPIAYYAIALRENDGLSFTAFWWKTITVGPWPSGPLWFLWVLLIYSVVGGAMCRLFPNCLAPITRLSERGMNRPLLVFATFVVIAMVIYVPMRVWLGPNHWFEFGPFSVQESRFLLYAAYFFLGAGIGAGDLEDGVLSSDSRLAHEWSHWALASLVPYGAMWVLIIIKREILGNPDQLPNWYEINYGIAYVLFSTAIIFAILGYFLRFKRGGWSILDPLQNDAYGIFLVHYAYMMWLQYWLYSYNLSAITKATIVFVLALLLSWVTTVALRKIPGSYRVL</sequence>
<dbReference type="EMBL" id="QJTI01000039">
    <property type="protein sequence ID" value="PYE99071.1"/>
    <property type="molecule type" value="Genomic_DNA"/>
</dbReference>
<dbReference type="AlphaFoldDB" id="A0A318T824"/>
<keyword evidence="3" id="KW-0012">Acyltransferase</keyword>
<evidence type="ECO:0000256" key="1">
    <source>
        <dbReference type="SAM" id="Phobius"/>
    </source>
</evidence>
<evidence type="ECO:0000313" key="4">
    <source>
        <dbReference type="Proteomes" id="UP000248148"/>
    </source>
</evidence>
<evidence type="ECO:0000313" key="3">
    <source>
        <dbReference type="EMBL" id="PYE99071.1"/>
    </source>
</evidence>
<feature type="transmembrane region" description="Helical" evidence="1">
    <location>
        <begin position="367"/>
        <end position="389"/>
    </location>
</feature>
<proteinExistence type="predicted"/>
<dbReference type="Pfam" id="PF01757">
    <property type="entry name" value="Acyl_transf_3"/>
    <property type="match status" value="1"/>
</dbReference>
<name>A0A318T824_9BRAD</name>
<evidence type="ECO:0000259" key="2">
    <source>
        <dbReference type="Pfam" id="PF01757"/>
    </source>
</evidence>
<keyword evidence="1" id="KW-0812">Transmembrane</keyword>
<dbReference type="GO" id="GO:0016747">
    <property type="term" value="F:acyltransferase activity, transferring groups other than amino-acyl groups"/>
    <property type="evidence" value="ECO:0007669"/>
    <property type="project" value="InterPro"/>
</dbReference>
<feature type="transmembrane region" description="Helical" evidence="1">
    <location>
        <begin position="37"/>
        <end position="54"/>
    </location>
</feature>
<dbReference type="PANTHER" id="PTHR36927">
    <property type="entry name" value="BLR4337 PROTEIN"/>
    <property type="match status" value="1"/>
</dbReference>
<feature type="transmembrane region" description="Helical" evidence="1">
    <location>
        <begin position="194"/>
        <end position="213"/>
    </location>
</feature>
<dbReference type="Proteomes" id="UP000248148">
    <property type="component" value="Unassembled WGS sequence"/>
</dbReference>
<dbReference type="InterPro" id="IPR002656">
    <property type="entry name" value="Acyl_transf_3_dom"/>
</dbReference>
<reference evidence="3 4" key="1">
    <citation type="submission" date="2018-06" db="EMBL/GenBank/DDBJ databases">
        <title>Genomic Encyclopedia of Archaeal and Bacterial Type Strains, Phase II (KMG-II): from individual species to whole genera.</title>
        <authorList>
            <person name="Goeker M."/>
        </authorList>
    </citation>
    <scope>NUCLEOTIDE SEQUENCE [LARGE SCALE GENOMIC DNA]</scope>
    <source>
        <strain evidence="3 4">JCM 11668</strain>
    </source>
</reference>
<feature type="domain" description="Acyltransferase 3" evidence="2">
    <location>
        <begin position="29"/>
        <end position="386"/>
    </location>
</feature>
<keyword evidence="1" id="KW-1133">Transmembrane helix</keyword>
<feature type="transmembrane region" description="Helical" evidence="1">
    <location>
        <begin position="345"/>
        <end position="361"/>
    </location>
</feature>
<feature type="transmembrane region" description="Helical" evidence="1">
    <location>
        <begin position="105"/>
        <end position="127"/>
    </location>
</feature>
<feature type="transmembrane region" description="Helical" evidence="1">
    <location>
        <begin position="156"/>
        <end position="174"/>
    </location>
</feature>
<dbReference type="InterPro" id="IPR050623">
    <property type="entry name" value="Glucan_succinyl_AcylTrfase"/>
</dbReference>
<feature type="transmembrane region" description="Helical" evidence="1">
    <location>
        <begin position="269"/>
        <end position="286"/>
    </location>
</feature>
<feature type="transmembrane region" description="Helical" evidence="1">
    <location>
        <begin position="306"/>
        <end position="325"/>
    </location>
</feature>
<keyword evidence="3" id="KW-0808">Transferase</keyword>
<protein>
    <submittedName>
        <fullName evidence="3">Acyltransferase-like protein</fullName>
    </submittedName>
</protein>
<organism evidence="3 4">
    <name type="scientific">Rhodopseudomonas faecalis</name>
    <dbReference type="NCBI Taxonomy" id="99655"/>
    <lineage>
        <taxon>Bacteria</taxon>
        <taxon>Pseudomonadati</taxon>
        <taxon>Pseudomonadota</taxon>
        <taxon>Alphaproteobacteria</taxon>
        <taxon>Hyphomicrobiales</taxon>
        <taxon>Nitrobacteraceae</taxon>
        <taxon>Rhodopseudomonas</taxon>
    </lineage>
</organism>
<feature type="transmembrane region" description="Helical" evidence="1">
    <location>
        <begin position="74"/>
        <end position="93"/>
    </location>
</feature>
<gene>
    <name evidence="3" type="ORF">BJ122_1397</name>
</gene>
<comment type="caution">
    <text evidence="3">The sequence shown here is derived from an EMBL/GenBank/DDBJ whole genome shotgun (WGS) entry which is preliminary data.</text>
</comment>
<keyword evidence="1" id="KW-0472">Membrane</keyword>
<accession>A0A318T824</accession>
<dbReference type="OrthoDB" id="7283199at2"/>
<dbReference type="PANTHER" id="PTHR36927:SF4">
    <property type="entry name" value="BLR5718 PROTEIN"/>
    <property type="match status" value="1"/>
</dbReference>
<dbReference type="RefSeq" id="WP_110782748.1">
    <property type="nucleotide sequence ID" value="NZ_QJTI01000039.1"/>
</dbReference>